<evidence type="ECO:0000256" key="1">
    <source>
        <dbReference type="SAM" id="Phobius"/>
    </source>
</evidence>
<dbReference type="AlphaFoldDB" id="A0A813PIH4"/>
<evidence type="ECO:0000313" key="2">
    <source>
        <dbReference type="EMBL" id="CAF0753366.1"/>
    </source>
</evidence>
<dbReference type="Proteomes" id="UP000663870">
    <property type="component" value="Unassembled WGS sequence"/>
</dbReference>
<gene>
    <name evidence="2" type="ORF">JXQ802_LOCUS1809</name>
</gene>
<protein>
    <submittedName>
        <fullName evidence="2">Uncharacterized protein</fullName>
    </submittedName>
</protein>
<proteinExistence type="predicted"/>
<organism evidence="2 3">
    <name type="scientific">Rotaria sordida</name>
    <dbReference type="NCBI Taxonomy" id="392033"/>
    <lineage>
        <taxon>Eukaryota</taxon>
        <taxon>Metazoa</taxon>
        <taxon>Spiralia</taxon>
        <taxon>Gnathifera</taxon>
        <taxon>Rotifera</taxon>
        <taxon>Eurotatoria</taxon>
        <taxon>Bdelloidea</taxon>
        <taxon>Philodinida</taxon>
        <taxon>Philodinidae</taxon>
        <taxon>Rotaria</taxon>
    </lineage>
</organism>
<dbReference type="EMBL" id="CAJNOL010000021">
    <property type="protein sequence ID" value="CAF0753366.1"/>
    <property type="molecule type" value="Genomic_DNA"/>
</dbReference>
<keyword evidence="3" id="KW-1185">Reference proteome</keyword>
<name>A0A813PIH4_9BILA</name>
<sequence length="88" mass="10286">MNPYKRNHFLNVARNMNNYIAASSQRYFRRPYYSPIRDRANFLSIYNEPLTTNFGLSGLISYGLGGIGMLPNMINMGYYFGYFFNTRA</sequence>
<keyword evidence="1" id="KW-0812">Transmembrane</keyword>
<keyword evidence="1" id="KW-0472">Membrane</keyword>
<accession>A0A813PIH4</accession>
<feature type="transmembrane region" description="Helical" evidence="1">
    <location>
        <begin position="59"/>
        <end position="84"/>
    </location>
</feature>
<comment type="caution">
    <text evidence="2">The sequence shown here is derived from an EMBL/GenBank/DDBJ whole genome shotgun (WGS) entry which is preliminary data.</text>
</comment>
<reference evidence="2" key="1">
    <citation type="submission" date="2021-02" db="EMBL/GenBank/DDBJ databases">
        <authorList>
            <person name="Nowell W R."/>
        </authorList>
    </citation>
    <scope>NUCLEOTIDE SEQUENCE</scope>
</reference>
<keyword evidence="1" id="KW-1133">Transmembrane helix</keyword>
<evidence type="ECO:0000313" key="3">
    <source>
        <dbReference type="Proteomes" id="UP000663870"/>
    </source>
</evidence>